<dbReference type="PROSITE" id="PS50113">
    <property type="entry name" value="PAC"/>
    <property type="match status" value="1"/>
</dbReference>
<dbReference type="PANTHER" id="PTHR43065">
    <property type="entry name" value="SENSOR HISTIDINE KINASE"/>
    <property type="match status" value="1"/>
</dbReference>
<dbReference type="Gene3D" id="1.10.287.130">
    <property type="match status" value="1"/>
</dbReference>
<dbReference type="Gene3D" id="3.30.450.20">
    <property type="entry name" value="PAS domain"/>
    <property type="match status" value="1"/>
</dbReference>
<feature type="domain" description="PAS" evidence="7">
    <location>
        <begin position="859"/>
        <end position="929"/>
    </location>
</feature>
<dbReference type="SUPFAM" id="SSF47384">
    <property type="entry name" value="Homodimeric domain of signal transducing histidine kinase"/>
    <property type="match status" value="1"/>
</dbReference>
<evidence type="ECO:0000256" key="2">
    <source>
        <dbReference type="ARBA" id="ARBA00012438"/>
    </source>
</evidence>
<dbReference type="Gene3D" id="3.30.565.10">
    <property type="entry name" value="Histidine kinase-like ATPase, C-terminal domain"/>
    <property type="match status" value="1"/>
</dbReference>
<dbReference type="Pfam" id="PF08448">
    <property type="entry name" value="PAS_4"/>
    <property type="match status" value="1"/>
</dbReference>
<evidence type="ECO:0000259" key="7">
    <source>
        <dbReference type="PROSITE" id="PS50112"/>
    </source>
</evidence>
<proteinExistence type="predicted"/>
<keyword evidence="3 4" id="KW-0597">Phosphoprotein</keyword>
<feature type="modified residue" description="4-aspartylphosphate" evidence="4">
    <location>
        <position position="1287"/>
    </location>
</feature>
<dbReference type="Gene3D" id="3.40.50.2300">
    <property type="match status" value="1"/>
</dbReference>
<dbReference type="InterPro" id="IPR004358">
    <property type="entry name" value="Sig_transdc_His_kin-like_C"/>
</dbReference>
<dbReference type="InterPro" id="IPR005467">
    <property type="entry name" value="His_kinase_dom"/>
</dbReference>
<gene>
    <name evidence="9" type="ORF">GO984_20735</name>
</gene>
<dbReference type="SUPFAM" id="SSF55874">
    <property type="entry name" value="ATPase domain of HSP90 chaperone/DNA topoisomerase II/histidine kinase"/>
    <property type="match status" value="1"/>
</dbReference>
<dbReference type="InterPro" id="IPR011006">
    <property type="entry name" value="CheY-like_superfamily"/>
</dbReference>
<dbReference type="PANTHER" id="PTHR43065:SF42">
    <property type="entry name" value="TWO-COMPONENT SENSOR PPRA"/>
    <property type="match status" value="1"/>
</dbReference>
<dbReference type="PROSITE" id="PS50110">
    <property type="entry name" value="RESPONSE_REGULATORY"/>
    <property type="match status" value="1"/>
</dbReference>
<dbReference type="RefSeq" id="WP_157024468.1">
    <property type="nucleotide sequence ID" value="NZ_WQLV01000018.1"/>
</dbReference>
<dbReference type="InterPro" id="IPR003661">
    <property type="entry name" value="HisK_dim/P_dom"/>
</dbReference>
<dbReference type="InterPro" id="IPR003594">
    <property type="entry name" value="HATPase_dom"/>
</dbReference>
<dbReference type="InterPro" id="IPR000014">
    <property type="entry name" value="PAS"/>
</dbReference>
<name>A0A6L6WK95_9RHOB</name>
<dbReference type="EMBL" id="WQLV01000018">
    <property type="protein sequence ID" value="MVO18253.1"/>
    <property type="molecule type" value="Genomic_DNA"/>
</dbReference>
<dbReference type="InterPro" id="IPR013783">
    <property type="entry name" value="Ig-like_fold"/>
</dbReference>
<dbReference type="SUPFAM" id="SSF55785">
    <property type="entry name" value="PYP-like sensor domain (PAS domain)"/>
    <property type="match status" value="1"/>
</dbReference>
<dbReference type="PROSITE" id="PS50112">
    <property type="entry name" value="PAS"/>
    <property type="match status" value="1"/>
</dbReference>
<feature type="domain" description="Response regulatory" evidence="6">
    <location>
        <begin position="1237"/>
        <end position="1353"/>
    </location>
</feature>
<evidence type="ECO:0000313" key="9">
    <source>
        <dbReference type="EMBL" id="MVO18253.1"/>
    </source>
</evidence>
<dbReference type="NCBIfam" id="TIGR00229">
    <property type="entry name" value="sensory_box"/>
    <property type="match status" value="1"/>
</dbReference>
<feature type="domain" description="Histidine kinase" evidence="5">
    <location>
        <begin position="996"/>
        <end position="1216"/>
    </location>
</feature>
<dbReference type="Gene3D" id="2.60.40.10">
    <property type="entry name" value="Immunoglobulins"/>
    <property type="match status" value="1"/>
</dbReference>
<organism evidence="9 10">
    <name type="scientific">Parasedimentitalea huanghaiensis</name>
    <dbReference type="NCBI Taxonomy" id="2682100"/>
    <lineage>
        <taxon>Bacteria</taxon>
        <taxon>Pseudomonadati</taxon>
        <taxon>Pseudomonadota</taxon>
        <taxon>Alphaproteobacteria</taxon>
        <taxon>Rhodobacterales</taxon>
        <taxon>Paracoccaceae</taxon>
        <taxon>Parasedimentitalea</taxon>
    </lineage>
</organism>
<sequence length="1357" mass="148312">MFDSTLLNRFGLLALRRKSVQISPVLVVLFAAITGFSTSRAAAQVVETPEFVLDSGSVTAGGFEDSDGILWFATANGALRYDYRNAKYFNTKGSAFISRVGTIAEDQQGRIWFGRSAGGVVAYDKSDNSFVTYQHDPADPYSLSSNTMNWVPRLIATRSDGSVWVGTNNGLNVMKGAGDGFSHYFHDPSDPHSLAGNDIWGLHIDEKDRIWVATRSGLSRLDPGKDSFVNYTHDPLDPASLPSDQVNSVAEGRHGEIWLGTEKGLSRLDVSSGEFKNYRHDPDDPSGISRDHVLTVTVDSQGRLWLGRLFSVAAGVEMFDPATEKFHVILRNPNATSPDTTEMILSVFETGDGTIWLPYNTGPIYRIFPDRSIWTARFENEGLPEKHLEPVLAVSEDSSGGVWVGGVGGLKRYNKETKSYSRWQPVSDLSENPSHTLALNEVNTILQAADERLWIGEVDSSFLLVDVPSRTVLRRLKSPQSAFGTWGGVYDPSNPEVIWFGSQTSGLGRVDTANGDYQFFNSSSNMEAGITAAFVSRVAVSQGGTFWLSTWGQGLLKFDGEKVIASYLHDPDDPTSIGSSNVSEVELGPQGQLWVATVEGGLNVFDESTGTFERMGRKTGLTTNTIFAIETDEKGFLWLVTNAGVFQFDPSSRRVVATYGRKDALPSDVFLSWPGGTFMTSSQDLMLGTLSGMGVISIPLLTDEGALPRVIFTSLTQSGVDMPLQTAVERTKEVEIHWPITDFEFEASVIGRAGHANRDIRYKLENFARDWFVADSASLGRYSRVPGGQYTLIVQGRVGDGPWGESTSLVVTVHPPFWQEIWFQAAVILVLLGSLIGFMMWRLSIAKRFVLAAEALRDSEERLRLLTDSVPLLIAYVDANRRYQFNNKVYEDWFGDAQGEFKGQHVKAVIGDVAYGVIEKHLERALKGETVVYETTVPFKDGGTRDVHSTYVPDFTKDGSVMGLYVLVEDVTDAKVAEERLRQAQKMEAVGQLTGGIAHDFNNLLAIVLGLAEEMQSQGAFNKDLLLDIIRTSDRGAELTHRLLAFSRQQSLTTQPIDLSVLVEGMSDLLTRSLGETILLKFPEPSNLWSAAADPSRVEDALLNLAINAQHAMPDGGTLTIECYNTSLDEGYVAKNPEAAKGDFVVLAVSDSGTGMTKEVQERAFEPFYTTKEVGQGSGLGLSMIYGFAKQSGGHVSIYSELGQGTTIKLYLPRDHSLAVKPIKENVVETPLGSNEPVLLIEDDPMVRELTNRMLGRLGYQVTSVDGTVAAREALGSGKQFDLLLSDVVLPGGMSGPEFAAEAKARFPNLKIIFMSGYSAEAAKDSGFLGAGDVLLTKPFKRHQIAVALQKAITCAK</sequence>
<dbReference type="PRINTS" id="PR00344">
    <property type="entry name" value="BCTRLSENSOR"/>
</dbReference>
<dbReference type="CDD" id="cd00130">
    <property type="entry name" value="PAS"/>
    <property type="match status" value="1"/>
</dbReference>
<evidence type="ECO:0000256" key="1">
    <source>
        <dbReference type="ARBA" id="ARBA00000085"/>
    </source>
</evidence>
<dbReference type="SUPFAM" id="SSF63829">
    <property type="entry name" value="Calcium-dependent phosphotriesterase"/>
    <property type="match status" value="2"/>
</dbReference>
<evidence type="ECO:0000259" key="5">
    <source>
        <dbReference type="PROSITE" id="PS50109"/>
    </source>
</evidence>
<evidence type="ECO:0000259" key="8">
    <source>
        <dbReference type="PROSITE" id="PS50113"/>
    </source>
</evidence>
<feature type="domain" description="PAC" evidence="8">
    <location>
        <begin position="931"/>
        <end position="983"/>
    </location>
</feature>
<keyword evidence="10" id="KW-1185">Reference proteome</keyword>
<dbReference type="GO" id="GO:0000155">
    <property type="term" value="F:phosphorelay sensor kinase activity"/>
    <property type="evidence" value="ECO:0007669"/>
    <property type="project" value="InterPro"/>
</dbReference>
<dbReference type="SMART" id="SM00388">
    <property type="entry name" value="HisKA"/>
    <property type="match status" value="1"/>
</dbReference>
<protein>
    <recommendedName>
        <fullName evidence="2">histidine kinase</fullName>
        <ecNumber evidence="2">2.7.13.3</ecNumber>
    </recommendedName>
</protein>
<reference evidence="9 10" key="1">
    <citation type="submission" date="2019-12" db="EMBL/GenBank/DDBJ databases">
        <authorList>
            <person name="Zhang Y.-J."/>
        </authorList>
    </citation>
    <scope>NUCLEOTIDE SEQUENCE [LARGE SCALE GENOMIC DNA]</scope>
    <source>
        <strain evidence="9 10">CY05</strain>
    </source>
</reference>
<comment type="caution">
    <text evidence="9">The sequence shown here is derived from an EMBL/GenBank/DDBJ whole genome shotgun (WGS) entry which is preliminary data.</text>
</comment>
<dbReference type="InterPro" id="IPR001789">
    <property type="entry name" value="Sig_transdc_resp-reg_receiver"/>
</dbReference>
<dbReference type="InterPro" id="IPR035965">
    <property type="entry name" value="PAS-like_dom_sf"/>
</dbReference>
<dbReference type="InterPro" id="IPR011110">
    <property type="entry name" value="Reg_prop"/>
</dbReference>
<dbReference type="Pfam" id="PF00512">
    <property type="entry name" value="HisKA"/>
    <property type="match status" value="1"/>
</dbReference>
<evidence type="ECO:0000259" key="6">
    <source>
        <dbReference type="PROSITE" id="PS50110"/>
    </source>
</evidence>
<dbReference type="InterPro" id="IPR000700">
    <property type="entry name" value="PAS-assoc_C"/>
</dbReference>
<dbReference type="Proteomes" id="UP000478892">
    <property type="component" value="Unassembled WGS sequence"/>
</dbReference>
<dbReference type="Gene3D" id="2.130.10.10">
    <property type="entry name" value="YVTN repeat-like/Quinoprotein amine dehydrogenase"/>
    <property type="match status" value="3"/>
</dbReference>
<accession>A0A6L6WK95</accession>
<evidence type="ECO:0000313" key="10">
    <source>
        <dbReference type="Proteomes" id="UP000478892"/>
    </source>
</evidence>
<evidence type="ECO:0000256" key="3">
    <source>
        <dbReference type="ARBA" id="ARBA00022553"/>
    </source>
</evidence>
<dbReference type="SUPFAM" id="SSF52172">
    <property type="entry name" value="CheY-like"/>
    <property type="match status" value="1"/>
</dbReference>
<dbReference type="Pfam" id="PF02518">
    <property type="entry name" value="HATPase_c"/>
    <property type="match status" value="1"/>
</dbReference>
<dbReference type="PROSITE" id="PS50109">
    <property type="entry name" value="HIS_KIN"/>
    <property type="match status" value="1"/>
</dbReference>
<evidence type="ECO:0000256" key="4">
    <source>
        <dbReference type="PROSITE-ProRule" id="PRU00169"/>
    </source>
</evidence>
<dbReference type="Pfam" id="PF00072">
    <property type="entry name" value="Response_reg"/>
    <property type="match status" value="1"/>
</dbReference>
<comment type="catalytic activity">
    <reaction evidence="1">
        <text>ATP + protein L-histidine = ADP + protein N-phospho-L-histidine.</text>
        <dbReference type="EC" id="2.7.13.3"/>
    </reaction>
</comment>
<dbReference type="InterPro" id="IPR013656">
    <property type="entry name" value="PAS_4"/>
</dbReference>
<dbReference type="InterPro" id="IPR036097">
    <property type="entry name" value="HisK_dim/P_sf"/>
</dbReference>
<dbReference type="Pfam" id="PF07494">
    <property type="entry name" value="Reg_prop"/>
    <property type="match status" value="1"/>
</dbReference>
<dbReference type="InterPro" id="IPR015943">
    <property type="entry name" value="WD40/YVTN_repeat-like_dom_sf"/>
</dbReference>
<dbReference type="EC" id="2.7.13.3" evidence="2"/>
<dbReference type="SMART" id="SM00387">
    <property type="entry name" value="HATPase_c"/>
    <property type="match status" value="1"/>
</dbReference>
<dbReference type="InterPro" id="IPR036890">
    <property type="entry name" value="HATPase_C_sf"/>
</dbReference>
<dbReference type="SMART" id="SM00448">
    <property type="entry name" value="REC"/>
    <property type="match status" value="1"/>
</dbReference>